<protein>
    <submittedName>
        <fullName evidence="1">Uncharacterized protein</fullName>
    </submittedName>
</protein>
<dbReference type="GeneID" id="20189998"/>
<sequence>MSMLSVEDQGEHVEQPRPTATHTLKDLVVRIEEPQELSMRIGVVHGRRETMRMKLWCSWRWHGSCHLAGCELIQTEAPRQLHEIAQLFISRVNNGVLFLVQSKIGMPLSEKAFGESGIATN</sequence>
<proteinExistence type="predicted"/>
<reference evidence="1 2" key="2">
    <citation type="submission" date="2013-11" db="EMBL/GenBank/DDBJ databases">
        <title>The Genome Sequence of Phytophthora parasitica INRA-310.</title>
        <authorList>
            <consortium name="The Broad Institute Genomics Platform"/>
            <person name="Russ C."/>
            <person name="Tyler B."/>
            <person name="Panabieres F."/>
            <person name="Shan W."/>
            <person name="Tripathy S."/>
            <person name="Grunwald N."/>
            <person name="Machado M."/>
            <person name="Johnson C.S."/>
            <person name="Arredondo F."/>
            <person name="Hong C."/>
            <person name="Coffey M."/>
            <person name="Young S.K."/>
            <person name="Zeng Q."/>
            <person name="Gargeya S."/>
            <person name="Fitzgerald M."/>
            <person name="Abouelleil A."/>
            <person name="Alvarado L."/>
            <person name="Chapman S.B."/>
            <person name="Gainer-Dewar J."/>
            <person name="Goldberg J."/>
            <person name="Griggs A."/>
            <person name="Gujja S."/>
            <person name="Hansen M."/>
            <person name="Howarth C."/>
            <person name="Imamovic A."/>
            <person name="Ireland A."/>
            <person name="Larimer J."/>
            <person name="McCowan C."/>
            <person name="Murphy C."/>
            <person name="Pearson M."/>
            <person name="Poon T.W."/>
            <person name="Priest M."/>
            <person name="Roberts A."/>
            <person name="Saif S."/>
            <person name="Shea T."/>
            <person name="Sykes S."/>
            <person name="Wortman J."/>
            <person name="Nusbaum C."/>
            <person name="Birren B."/>
        </authorList>
    </citation>
    <scope>NUCLEOTIDE SEQUENCE [LARGE SCALE GENOMIC DNA]</scope>
    <source>
        <strain evidence="1 2">INRA-310</strain>
    </source>
</reference>
<name>W2R3F1_PHYN3</name>
<reference evidence="2" key="1">
    <citation type="submission" date="2011-12" db="EMBL/GenBank/DDBJ databases">
        <authorList>
            <consortium name="The Broad Institute Genome Sequencing Platform"/>
            <person name="Russ C."/>
            <person name="Tyler B."/>
            <person name="Panabieres F."/>
            <person name="Shan W."/>
            <person name="Tripathy S."/>
            <person name="Grunwald N."/>
            <person name="Machado M."/>
            <person name="Young S.K."/>
            <person name="Zeng Q."/>
            <person name="Gargeya S."/>
            <person name="Fitzgerald M."/>
            <person name="Haas B."/>
            <person name="Abouelleil A."/>
            <person name="Alvarado L."/>
            <person name="Arachchi H.M."/>
            <person name="Berlin A."/>
            <person name="Chapman S.B."/>
            <person name="Gearin G."/>
            <person name="Goldberg J."/>
            <person name="Griggs A."/>
            <person name="Gujja S."/>
            <person name="Hansen M."/>
            <person name="Heiman D."/>
            <person name="Howarth C."/>
            <person name="Larimer J."/>
            <person name="Lui A."/>
            <person name="MacDonald P.J.P."/>
            <person name="McCowen C."/>
            <person name="Montmayeur A."/>
            <person name="Murphy C."/>
            <person name="Neiman D."/>
            <person name="Pearson M."/>
            <person name="Priest M."/>
            <person name="Roberts A."/>
            <person name="Saif S."/>
            <person name="Shea T."/>
            <person name="Sisk P."/>
            <person name="Stolte C."/>
            <person name="Sykes S."/>
            <person name="Wortman J."/>
            <person name="Nusbaum C."/>
            <person name="Birren B."/>
        </authorList>
    </citation>
    <scope>NUCLEOTIDE SEQUENCE [LARGE SCALE GENOMIC DNA]</scope>
    <source>
        <strain evidence="2">INRA-310</strain>
    </source>
</reference>
<dbReference type="EMBL" id="KI669565">
    <property type="protein sequence ID" value="ETN19030.1"/>
    <property type="molecule type" value="Genomic_DNA"/>
</dbReference>
<gene>
    <name evidence="1" type="ORF">PPTG_21399</name>
</gene>
<evidence type="ECO:0000313" key="1">
    <source>
        <dbReference type="EMBL" id="ETN19030.1"/>
    </source>
</evidence>
<dbReference type="VEuPathDB" id="FungiDB:PPTG_21399"/>
<organism evidence="1 2">
    <name type="scientific">Phytophthora nicotianae (strain INRA-310)</name>
    <name type="common">Phytophthora parasitica</name>
    <dbReference type="NCBI Taxonomy" id="761204"/>
    <lineage>
        <taxon>Eukaryota</taxon>
        <taxon>Sar</taxon>
        <taxon>Stramenopiles</taxon>
        <taxon>Oomycota</taxon>
        <taxon>Peronosporomycetes</taxon>
        <taxon>Peronosporales</taxon>
        <taxon>Peronosporaceae</taxon>
        <taxon>Phytophthora</taxon>
    </lineage>
</organism>
<dbReference type="RefSeq" id="XP_008895657.1">
    <property type="nucleotide sequence ID" value="XM_008897409.1"/>
</dbReference>
<dbReference type="Proteomes" id="UP000018817">
    <property type="component" value="Unassembled WGS sequence"/>
</dbReference>
<dbReference type="OMA" id="CELIQTE"/>
<dbReference type="AlphaFoldDB" id="W2R3F1"/>
<evidence type="ECO:0000313" key="2">
    <source>
        <dbReference type="Proteomes" id="UP000018817"/>
    </source>
</evidence>
<accession>W2R3F1</accession>